<dbReference type="Proteomes" id="UP000265566">
    <property type="component" value="Chromosome 5"/>
</dbReference>
<name>A0A396HRQ5_MEDTR</name>
<dbReference type="AlphaFoldDB" id="A0A396HRQ5"/>
<reference evidence="3" key="1">
    <citation type="journal article" date="2018" name="Nat. Plants">
        <title>Whole-genome landscape of Medicago truncatula symbiotic genes.</title>
        <authorList>
            <person name="Pecrix Y."/>
            <person name="Staton S.E."/>
            <person name="Sallet E."/>
            <person name="Lelandais-Briere C."/>
            <person name="Moreau S."/>
            <person name="Carrere S."/>
            <person name="Blein T."/>
            <person name="Jardinaud M.F."/>
            <person name="Latrasse D."/>
            <person name="Zouine M."/>
            <person name="Zahm M."/>
            <person name="Kreplak J."/>
            <person name="Mayjonade B."/>
            <person name="Satge C."/>
            <person name="Perez M."/>
            <person name="Cauet S."/>
            <person name="Marande W."/>
            <person name="Chantry-Darmon C."/>
            <person name="Lopez-Roques C."/>
            <person name="Bouchez O."/>
            <person name="Berard A."/>
            <person name="Debelle F."/>
            <person name="Munos S."/>
            <person name="Bendahmane A."/>
            <person name="Berges H."/>
            <person name="Niebel A."/>
            <person name="Buitink J."/>
            <person name="Frugier F."/>
            <person name="Benhamed M."/>
            <person name="Crespi M."/>
            <person name="Gouzy J."/>
            <person name="Gamas P."/>
        </authorList>
    </citation>
    <scope>NUCLEOTIDE SEQUENCE [LARGE SCALE GENOMIC DNA]</scope>
    <source>
        <strain evidence="3">cv. Jemalong A17</strain>
    </source>
</reference>
<evidence type="ECO:0000313" key="3">
    <source>
        <dbReference type="Proteomes" id="UP000265566"/>
    </source>
</evidence>
<feature type="chain" id="PRO_5017182985" description="Transmembrane protein" evidence="1">
    <location>
        <begin position="21"/>
        <end position="96"/>
    </location>
</feature>
<protein>
    <recommendedName>
        <fullName evidence="4">Transmembrane protein</fullName>
    </recommendedName>
</protein>
<comment type="caution">
    <text evidence="2">The sequence shown here is derived from an EMBL/GenBank/DDBJ whole genome shotgun (WGS) entry which is preliminary data.</text>
</comment>
<feature type="signal peptide" evidence="1">
    <location>
        <begin position="1"/>
        <end position="20"/>
    </location>
</feature>
<keyword evidence="1" id="KW-0732">Signal</keyword>
<evidence type="ECO:0000313" key="2">
    <source>
        <dbReference type="EMBL" id="RHN55163.1"/>
    </source>
</evidence>
<proteinExistence type="predicted"/>
<dbReference type="EMBL" id="PSQE01000005">
    <property type="protein sequence ID" value="RHN55163.1"/>
    <property type="molecule type" value="Genomic_DNA"/>
</dbReference>
<evidence type="ECO:0000256" key="1">
    <source>
        <dbReference type="SAM" id="SignalP"/>
    </source>
</evidence>
<evidence type="ECO:0008006" key="4">
    <source>
        <dbReference type="Google" id="ProtNLM"/>
    </source>
</evidence>
<accession>A0A396HRQ5</accession>
<organism evidence="2 3">
    <name type="scientific">Medicago truncatula</name>
    <name type="common">Barrel medic</name>
    <name type="synonym">Medicago tribuloides</name>
    <dbReference type="NCBI Taxonomy" id="3880"/>
    <lineage>
        <taxon>Eukaryota</taxon>
        <taxon>Viridiplantae</taxon>
        <taxon>Streptophyta</taxon>
        <taxon>Embryophyta</taxon>
        <taxon>Tracheophyta</taxon>
        <taxon>Spermatophyta</taxon>
        <taxon>Magnoliopsida</taxon>
        <taxon>eudicotyledons</taxon>
        <taxon>Gunneridae</taxon>
        <taxon>Pentapetalae</taxon>
        <taxon>rosids</taxon>
        <taxon>fabids</taxon>
        <taxon>Fabales</taxon>
        <taxon>Fabaceae</taxon>
        <taxon>Papilionoideae</taxon>
        <taxon>50 kb inversion clade</taxon>
        <taxon>NPAAA clade</taxon>
        <taxon>Hologalegina</taxon>
        <taxon>IRL clade</taxon>
        <taxon>Trifolieae</taxon>
        <taxon>Medicago</taxon>
    </lineage>
</organism>
<gene>
    <name evidence="2" type="ORF">MtrunA17_Chr5g0414731</name>
</gene>
<sequence length="96" mass="10781">MCCVVLPAAVFPFLCTCVCCGVDWCVCVVRGLVRFGLVRGVSCWLVRLCCCLCDCVSIYRVGLKLEFVTDEHKISGLWRRKKEMCLFVTGFVSEEA</sequence>
<dbReference type="Gramene" id="rna30300">
    <property type="protein sequence ID" value="RHN55163.1"/>
    <property type="gene ID" value="gene30300"/>
</dbReference>